<reference evidence="2" key="1">
    <citation type="journal article" date="2020" name="mSystems">
        <title>Genome- and Community-Level Interaction Insights into Carbon Utilization and Element Cycling Functions of Hydrothermarchaeota in Hydrothermal Sediment.</title>
        <authorList>
            <person name="Zhou Z."/>
            <person name="Liu Y."/>
            <person name="Xu W."/>
            <person name="Pan J."/>
            <person name="Luo Z.H."/>
            <person name="Li M."/>
        </authorList>
    </citation>
    <scope>NUCLEOTIDE SEQUENCE [LARGE SCALE GENOMIC DNA]</scope>
    <source>
        <strain evidence="2">SpSt-477</strain>
    </source>
</reference>
<keyword evidence="2" id="KW-0540">Nuclease</keyword>
<dbReference type="AlphaFoldDB" id="A0A7C4MP76"/>
<sequence length="202" mass="22859">MNSRAAGRNGGCMAEALIHTHQMTMTEYIEWESQADYRSEYVDGELFAMAGGSYRHSAICANLHRSIGNRLLEKECTVFDSNLKLAVPSYRAFLYPDLMVVCGAIECFEDHEDIIQNPILIVEVLSPSTELFDRGKKFAYYRSLPSLQEYVLVSQEAVSVEVFTKRVDGNWFFSALQEKDASVALHSLACEIPVSEIYRNIH</sequence>
<dbReference type="PANTHER" id="PTHR36558:SF1">
    <property type="entry name" value="RESTRICTION ENDONUCLEASE DOMAIN-CONTAINING PROTEIN-RELATED"/>
    <property type="match status" value="1"/>
</dbReference>
<dbReference type="GO" id="GO:0004519">
    <property type="term" value="F:endonuclease activity"/>
    <property type="evidence" value="ECO:0007669"/>
    <property type="project" value="UniProtKB-KW"/>
</dbReference>
<dbReference type="Pfam" id="PF05685">
    <property type="entry name" value="Uma2"/>
    <property type="match status" value="1"/>
</dbReference>
<evidence type="ECO:0000313" key="2">
    <source>
        <dbReference type="EMBL" id="HGU31685.1"/>
    </source>
</evidence>
<proteinExistence type="predicted"/>
<comment type="caution">
    <text evidence="2">The sequence shown here is derived from an EMBL/GenBank/DDBJ whole genome shotgun (WGS) entry which is preliminary data.</text>
</comment>
<dbReference type="InterPro" id="IPR008538">
    <property type="entry name" value="Uma2"/>
</dbReference>
<feature type="domain" description="Putative restriction endonuclease" evidence="1">
    <location>
        <begin position="26"/>
        <end position="185"/>
    </location>
</feature>
<dbReference type="SUPFAM" id="SSF52980">
    <property type="entry name" value="Restriction endonuclease-like"/>
    <property type="match status" value="1"/>
</dbReference>
<dbReference type="InterPro" id="IPR012296">
    <property type="entry name" value="Nuclease_put_TT1808"/>
</dbReference>
<accession>A0A7C4MP76</accession>
<keyword evidence="2" id="KW-0378">Hydrolase</keyword>
<organism evidence="2">
    <name type="scientific">Desulfatirhabdium butyrativorans</name>
    <dbReference type="NCBI Taxonomy" id="340467"/>
    <lineage>
        <taxon>Bacteria</taxon>
        <taxon>Pseudomonadati</taxon>
        <taxon>Thermodesulfobacteriota</taxon>
        <taxon>Desulfobacteria</taxon>
        <taxon>Desulfobacterales</taxon>
        <taxon>Desulfatirhabdiaceae</taxon>
        <taxon>Desulfatirhabdium</taxon>
    </lineage>
</organism>
<dbReference type="PANTHER" id="PTHR36558">
    <property type="entry name" value="GLR1098 PROTEIN"/>
    <property type="match status" value="1"/>
</dbReference>
<dbReference type="InterPro" id="IPR011335">
    <property type="entry name" value="Restrct_endonuc-II-like"/>
</dbReference>
<evidence type="ECO:0000259" key="1">
    <source>
        <dbReference type="Pfam" id="PF05685"/>
    </source>
</evidence>
<name>A0A7C4MP76_9BACT</name>
<protein>
    <submittedName>
        <fullName evidence="2">Uma2 family endonuclease</fullName>
    </submittedName>
</protein>
<gene>
    <name evidence="2" type="ORF">ENS29_02380</name>
</gene>
<dbReference type="EMBL" id="DSUH01000052">
    <property type="protein sequence ID" value="HGU31685.1"/>
    <property type="molecule type" value="Genomic_DNA"/>
</dbReference>
<dbReference type="CDD" id="cd06260">
    <property type="entry name" value="DUF820-like"/>
    <property type="match status" value="1"/>
</dbReference>
<dbReference type="Gene3D" id="3.90.1570.10">
    <property type="entry name" value="tt1808, chain A"/>
    <property type="match status" value="1"/>
</dbReference>
<keyword evidence="2" id="KW-0255">Endonuclease</keyword>